<dbReference type="SUPFAM" id="SSF101498">
    <property type="entry name" value="Anti-sigma factor FlgM"/>
    <property type="match status" value="1"/>
</dbReference>
<dbReference type="InterPro" id="IPR007412">
    <property type="entry name" value="FlgM"/>
</dbReference>
<keyword evidence="2" id="KW-0282">Flagellum</keyword>
<keyword evidence="3" id="KW-1185">Reference proteome</keyword>
<dbReference type="InterPro" id="IPR035890">
    <property type="entry name" value="Anti-sigma-28_factor_FlgM_sf"/>
</dbReference>
<dbReference type="OrthoDB" id="6401214at2"/>
<dbReference type="NCBIfam" id="TIGR03824">
    <property type="entry name" value="FlgM_jcvi"/>
    <property type="match status" value="1"/>
</dbReference>
<feature type="region of interest" description="Disordered" evidence="1">
    <location>
        <begin position="1"/>
        <end position="23"/>
    </location>
</feature>
<dbReference type="EMBL" id="LOSJ02000001">
    <property type="protein sequence ID" value="PNM63563.1"/>
    <property type="molecule type" value="Genomic_DNA"/>
</dbReference>
<evidence type="ECO:0000313" key="3">
    <source>
        <dbReference type="Proteomes" id="UP000053748"/>
    </source>
</evidence>
<reference evidence="2" key="1">
    <citation type="submission" date="2017-12" db="EMBL/GenBank/DDBJ databases">
        <title>FDA dAtabase for Regulatory Grade micrObial Sequences (FDA-ARGOS): Supporting development and validation of Infectious Disease Dx tests.</title>
        <authorList>
            <person name="Hoffmann M."/>
            <person name="Allard M."/>
            <person name="Evans P."/>
            <person name="Brown E."/>
            <person name="Tallon L.J."/>
            <person name="Sadzewicz L."/>
            <person name="Sengamalay N."/>
            <person name="Ott S."/>
            <person name="Godinez A."/>
            <person name="Nagaraj S."/>
            <person name="Vavikolanu K."/>
            <person name="Aluvathingal J."/>
            <person name="Nadendla S."/>
            <person name="Hobson J."/>
            <person name="Sichtig H."/>
        </authorList>
    </citation>
    <scope>NUCLEOTIDE SEQUENCE [LARGE SCALE GENOMIC DNA]</scope>
    <source>
        <strain evidence="2">FDAARGOS_113</strain>
    </source>
</reference>
<protein>
    <submittedName>
        <fullName evidence="2">Flagellar biosynthesis anti-sigma factor FlgM</fullName>
    </submittedName>
</protein>
<keyword evidence="2" id="KW-0969">Cilium</keyword>
<comment type="caution">
    <text evidence="2">The sequence shown here is derived from an EMBL/GenBank/DDBJ whole genome shotgun (WGS) entry which is preliminary data.</text>
</comment>
<sequence length="93" mass="10322">MKVDKVTGGHVPQPEFQQTSKESVKTLTQVRGNENVFNNDIAAIERAQIEMVTLPDIDMAKVEQCRNALSRGELGLDTKALSKAIMQFHTGHE</sequence>
<name>A0A2J9VIG4_VIBMI</name>
<dbReference type="RefSeq" id="WP_000861765.1">
    <property type="nucleotide sequence ID" value="NZ_CAWMSS010000002.1"/>
</dbReference>
<organism evidence="2 3">
    <name type="scientific">Vibrio mimicus</name>
    <dbReference type="NCBI Taxonomy" id="674"/>
    <lineage>
        <taxon>Bacteria</taxon>
        <taxon>Pseudomonadati</taxon>
        <taxon>Pseudomonadota</taxon>
        <taxon>Gammaproteobacteria</taxon>
        <taxon>Vibrionales</taxon>
        <taxon>Vibrionaceae</taxon>
        <taxon>Vibrio</taxon>
    </lineage>
</organism>
<dbReference type="AlphaFoldDB" id="A0A2J9VIG4"/>
<keyword evidence="2" id="KW-0966">Cell projection</keyword>
<proteinExistence type="predicted"/>
<evidence type="ECO:0000256" key="1">
    <source>
        <dbReference type="SAM" id="MobiDB-lite"/>
    </source>
</evidence>
<dbReference type="STRING" id="674.VM_19710"/>
<accession>A0A2J9VIG4</accession>
<dbReference type="GO" id="GO:0045892">
    <property type="term" value="P:negative regulation of DNA-templated transcription"/>
    <property type="evidence" value="ECO:0007669"/>
    <property type="project" value="InterPro"/>
</dbReference>
<evidence type="ECO:0000313" key="2">
    <source>
        <dbReference type="EMBL" id="PNM63563.1"/>
    </source>
</evidence>
<dbReference type="Proteomes" id="UP000053748">
    <property type="component" value="Unassembled WGS sequence"/>
</dbReference>
<gene>
    <name evidence="2" type="primary">flgM</name>
    <name evidence="2" type="ORF">AL544_000860</name>
</gene>